<feature type="compositionally biased region" description="Polar residues" evidence="6">
    <location>
        <begin position="697"/>
        <end position="709"/>
    </location>
</feature>
<dbReference type="InterPro" id="IPR045120">
    <property type="entry name" value="Suco/Slp1-like"/>
</dbReference>
<sequence>MFPRLPIHLIHTILLISANVIAEHDGSSSSTALASPTSTPLTLWDVGFSLKRDWANLQAEEECPVPPDLIGVDDKSQTGDSDVLEDVVSTSQQSETSSVPVPSAKPVDVEPPNTDTFVGFEEWKKMKAAEEELDTATMVSDYTSTSVKEKWTDSAQRTEDTKNSSVDRGDRENKTVSSDQQTEASVSSTKLPTASPPPAHNRYNYASPDCSARIHSSSPQTQHASGLLHKSRDRYMLTPCKADQHWVVVELCDEIRIDAIEVASWEFFSGVVREVQVSVGGEEDDEGDWQEVETFIGKNVRGAQVFTLSNPTSFHRFIRLDFPSYYGTEYYCPVSHLKVFGMNQMEAFKWEQKRQATVVKEKESINRDREQEEREAREKLASLERERREMERAEREKELLELEKLVQLQARLVVPEVIPQSVTISKTEPNPTPASSQQAPSYPSIATANDTTTVGQNETAENITSSQSLTSSQNMNSSHNMTSSPTSTASRGAPRSDSSESIYAFIIRRLNALEGNSTLVARYVEEQSRVMRLMLGKVERGWDDWRRDWDSEDHSRWQQERMRQEDRFGKVISQMEQQRLAMERERHAIMSQLRVLADELGYERRRGIAQLVIMLVIIVLGVASRSSTINAVLKPLLAEAKRRRSVYGGHHRNGPLTGLRIDLGEGRSPRIIGQNAEDSLGSPASPTPTTAKVRLAKSSSIARRSNTPSLRHRRQTSGGLNAFRSFSTSDHLPQVFGQTITSPTVPRPRVSLPPRPTGGAPPRRLARSAHLHTIEADRVRNRVRQEGTHNGRTLGAESDDASGQEETFSVTEISPLTQAVPTFSRSPDGEVEDWGTDGNASASEVDEEVISTLSEVVNDGDDDMDLIQELAAIWQNKEMQS</sequence>
<evidence type="ECO:0000313" key="10">
    <source>
        <dbReference type="Proteomes" id="UP000193986"/>
    </source>
</evidence>
<dbReference type="InParanoid" id="A0A1Y2BE86"/>
<dbReference type="Pfam" id="PF07738">
    <property type="entry name" value="Sad1_UNC"/>
    <property type="match status" value="1"/>
</dbReference>
<feature type="region of interest" description="Disordered" evidence="6">
    <location>
        <begin position="673"/>
        <end position="717"/>
    </location>
</feature>
<feature type="compositionally biased region" description="Basic and acidic residues" evidence="6">
    <location>
        <begin position="147"/>
        <end position="174"/>
    </location>
</feature>
<feature type="compositionally biased region" description="Low complexity" evidence="6">
    <location>
        <begin position="433"/>
        <end position="444"/>
    </location>
</feature>
<dbReference type="PROSITE" id="PS51469">
    <property type="entry name" value="SUN"/>
    <property type="match status" value="1"/>
</dbReference>
<proteinExistence type="predicted"/>
<evidence type="ECO:0000313" key="9">
    <source>
        <dbReference type="EMBL" id="ORY32860.1"/>
    </source>
</evidence>
<evidence type="ECO:0000256" key="2">
    <source>
        <dbReference type="ARBA" id="ARBA00022692"/>
    </source>
</evidence>
<dbReference type="SUPFAM" id="SSF49785">
    <property type="entry name" value="Galactose-binding domain-like"/>
    <property type="match status" value="1"/>
</dbReference>
<evidence type="ECO:0000256" key="5">
    <source>
        <dbReference type="SAM" id="Coils"/>
    </source>
</evidence>
<feature type="region of interest" description="Disordered" evidence="6">
    <location>
        <begin position="820"/>
        <end position="846"/>
    </location>
</feature>
<keyword evidence="7" id="KW-0732">Signal</keyword>
<feature type="coiled-coil region" evidence="5">
    <location>
        <begin position="362"/>
        <end position="410"/>
    </location>
</feature>
<dbReference type="AlphaFoldDB" id="A0A1Y2BE86"/>
<accession>A0A1Y2BE86</accession>
<dbReference type="Gene3D" id="2.60.120.260">
    <property type="entry name" value="Galactose-binding domain-like"/>
    <property type="match status" value="1"/>
</dbReference>
<dbReference type="OrthoDB" id="266334at2759"/>
<evidence type="ECO:0000256" key="7">
    <source>
        <dbReference type="SAM" id="SignalP"/>
    </source>
</evidence>
<name>A0A1Y2BE86_9TREE</name>
<evidence type="ECO:0000259" key="8">
    <source>
        <dbReference type="PROSITE" id="PS51469"/>
    </source>
</evidence>
<feature type="compositionally biased region" description="Polar residues" evidence="6">
    <location>
        <begin position="175"/>
        <end position="192"/>
    </location>
</feature>
<comment type="caution">
    <text evidence="9">The sequence shown here is derived from an EMBL/GenBank/DDBJ whole genome shotgun (WGS) entry which is preliminary data.</text>
</comment>
<keyword evidence="10" id="KW-1185">Reference proteome</keyword>
<keyword evidence="3" id="KW-1133">Transmembrane helix</keyword>
<evidence type="ECO:0000256" key="6">
    <source>
        <dbReference type="SAM" id="MobiDB-lite"/>
    </source>
</evidence>
<feature type="chain" id="PRO_5013096035" evidence="7">
    <location>
        <begin position="23"/>
        <end position="881"/>
    </location>
</feature>
<comment type="subcellular location">
    <subcellularLocation>
        <location evidence="1">Endomembrane system</location>
    </subcellularLocation>
</comment>
<feature type="domain" description="SUN" evidence="8">
    <location>
        <begin position="173"/>
        <end position="344"/>
    </location>
</feature>
<dbReference type="GO" id="GO:0005737">
    <property type="term" value="C:cytoplasm"/>
    <property type="evidence" value="ECO:0007669"/>
    <property type="project" value="TreeGrafter"/>
</dbReference>
<organism evidence="9 10">
    <name type="scientific">Naematelia encephala</name>
    <dbReference type="NCBI Taxonomy" id="71784"/>
    <lineage>
        <taxon>Eukaryota</taxon>
        <taxon>Fungi</taxon>
        <taxon>Dikarya</taxon>
        <taxon>Basidiomycota</taxon>
        <taxon>Agaricomycotina</taxon>
        <taxon>Tremellomycetes</taxon>
        <taxon>Tremellales</taxon>
        <taxon>Naemateliaceae</taxon>
        <taxon>Naematelia</taxon>
    </lineage>
</organism>
<gene>
    <name evidence="9" type="ORF">BCR39DRAFT_522167</name>
</gene>
<dbReference type="PANTHER" id="PTHR12953">
    <property type="entry name" value="MEMBRANE PROTEIN CH1 RELATED"/>
    <property type="match status" value="1"/>
</dbReference>
<feature type="compositionally biased region" description="Polar residues" evidence="6">
    <location>
        <begin position="446"/>
        <end position="490"/>
    </location>
</feature>
<feature type="compositionally biased region" description="Polar residues" evidence="6">
    <location>
        <begin position="214"/>
        <end position="224"/>
    </location>
</feature>
<dbReference type="InterPro" id="IPR008979">
    <property type="entry name" value="Galactose-bd-like_sf"/>
</dbReference>
<keyword evidence="4" id="KW-0472">Membrane</keyword>
<keyword evidence="2" id="KW-0812">Transmembrane</keyword>
<evidence type="ECO:0000256" key="3">
    <source>
        <dbReference type="ARBA" id="ARBA00022989"/>
    </source>
</evidence>
<dbReference type="GO" id="GO:0034975">
    <property type="term" value="P:protein folding in endoplasmic reticulum"/>
    <property type="evidence" value="ECO:0007669"/>
    <property type="project" value="TreeGrafter"/>
</dbReference>
<feature type="region of interest" description="Disordered" evidence="6">
    <location>
        <begin position="739"/>
        <end position="765"/>
    </location>
</feature>
<feature type="region of interest" description="Disordered" evidence="6">
    <location>
        <begin position="65"/>
        <end position="114"/>
    </location>
</feature>
<reference evidence="9 10" key="1">
    <citation type="submission" date="2016-07" db="EMBL/GenBank/DDBJ databases">
        <title>Pervasive Adenine N6-methylation of Active Genes in Fungi.</title>
        <authorList>
            <consortium name="DOE Joint Genome Institute"/>
            <person name="Mondo S.J."/>
            <person name="Dannebaum R.O."/>
            <person name="Kuo R.C."/>
            <person name="Labutti K."/>
            <person name="Haridas S."/>
            <person name="Kuo A."/>
            <person name="Salamov A."/>
            <person name="Ahrendt S.R."/>
            <person name="Lipzen A."/>
            <person name="Sullivan W."/>
            <person name="Andreopoulos W.B."/>
            <person name="Clum A."/>
            <person name="Lindquist E."/>
            <person name="Daum C."/>
            <person name="Ramamoorthy G.K."/>
            <person name="Gryganskyi A."/>
            <person name="Culley D."/>
            <person name="Magnuson J.K."/>
            <person name="James T.Y."/>
            <person name="O'Malley M.A."/>
            <person name="Stajich J.E."/>
            <person name="Spatafora J.W."/>
            <person name="Visel A."/>
            <person name="Grigoriev I.V."/>
        </authorList>
    </citation>
    <scope>NUCLEOTIDE SEQUENCE [LARGE SCALE GENOMIC DNA]</scope>
    <source>
        <strain evidence="9 10">68-887.2</strain>
    </source>
</reference>
<dbReference type="InterPro" id="IPR012919">
    <property type="entry name" value="SUN_dom"/>
</dbReference>
<feature type="compositionally biased region" description="Low complexity" evidence="6">
    <location>
        <begin position="87"/>
        <end position="102"/>
    </location>
</feature>
<dbReference type="STRING" id="71784.A0A1Y2BE86"/>
<keyword evidence="5" id="KW-0175">Coiled coil</keyword>
<dbReference type="Proteomes" id="UP000193986">
    <property type="component" value="Unassembled WGS sequence"/>
</dbReference>
<dbReference type="PANTHER" id="PTHR12953:SF0">
    <property type="entry name" value="SUN DOMAIN-CONTAINING OSSIFICATION FACTOR"/>
    <property type="match status" value="1"/>
</dbReference>
<dbReference type="EMBL" id="MCFC01000008">
    <property type="protein sequence ID" value="ORY32860.1"/>
    <property type="molecule type" value="Genomic_DNA"/>
</dbReference>
<dbReference type="GO" id="GO:0016020">
    <property type="term" value="C:membrane"/>
    <property type="evidence" value="ECO:0007669"/>
    <property type="project" value="InterPro"/>
</dbReference>
<protein>
    <submittedName>
        <fullName evidence="9">UNC-like C-terminal-domain-containing protein</fullName>
    </submittedName>
</protein>
<dbReference type="GO" id="GO:0012505">
    <property type="term" value="C:endomembrane system"/>
    <property type="evidence" value="ECO:0007669"/>
    <property type="project" value="UniProtKB-SubCell"/>
</dbReference>
<feature type="signal peptide" evidence="7">
    <location>
        <begin position="1"/>
        <end position="22"/>
    </location>
</feature>
<feature type="region of interest" description="Disordered" evidence="6">
    <location>
        <begin position="424"/>
        <end position="496"/>
    </location>
</feature>
<feature type="region of interest" description="Disordered" evidence="6">
    <location>
        <begin position="143"/>
        <end position="227"/>
    </location>
</feature>
<evidence type="ECO:0000256" key="4">
    <source>
        <dbReference type="ARBA" id="ARBA00023136"/>
    </source>
</evidence>
<evidence type="ECO:0000256" key="1">
    <source>
        <dbReference type="ARBA" id="ARBA00004308"/>
    </source>
</evidence>